<proteinExistence type="predicted"/>
<accession>A0A0C2V0U3</accession>
<dbReference type="OrthoDB" id="7187254at2"/>
<feature type="transmembrane region" description="Helical" evidence="1">
    <location>
        <begin position="82"/>
        <end position="103"/>
    </location>
</feature>
<comment type="caution">
    <text evidence="2">The sequence shown here is derived from an EMBL/GenBank/DDBJ whole genome shotgun (WGS) entry which is preliminary data.</text>
</comment>
<dbReference type="RefSeq" id="WP_009868323.1">
    <property type="nucleotide sequence ID" value="NZ_JXSL01000027.1"/>
</dbReference>
<keyword evidence="1" id="KW-0472">Membrane</keyword>
<dbReference type="STRING" id="272627.CCC_02136"/>
<organism evidence="2 3">
    <name type="scientific">Paramagnetospirillum magnetotacticum MS-1</name>
    <dbReference type="NCBI Taxonomy" id="272627"/>
    <lineage>
        <taxon>Bacteria</taxon>
        <taxon>Pseudomonadati</taxon>
        <taxon>Pseudomonadota</taxon>
        <taxon>Alphaproteobacteria</taxon>
        <taxon>Rhodospirillales</taxon>
        <taxon>Magnetospirillaceae</taxon>
        <taxon>Paramagnetospirillum</taxon>
    </lineage>
</organism>
<keyword evidence="3" id="KW-1185">Reference proteome</keyword>
<evidence type="ECO:0000313" key="3">
    <source>
        <dbReference type="Proteomes" id="UP000031971"/>
    </source>
</evidence>
<keyword evidence="1 2" id="KW-0812">Transmembrane</keyword>
<dbReference type="Proteomes" id="UP000031971">
    <property type="component" value="Unassembled WGS sequence"/>
</dbReference>
<evidence type="ECO:0000313" key="2">
    <source>
        <dbReference type="EMBL" id="KIL98686.1"/>
    </source>
</evidence>
<evidence type="ECO:0000256" key="1">
    <source>
        <dbReference type="SAM" id="Phobius"/>
    </source>
</evidence>
<gene>
    <name evidence="2" type="ORF">CCC_02136</name>
</gene>
<dbReference type="AlphaFoldDB" id="A0A0C2V0U3"/>
<keyword evidence="1" id="KW-1133">Transmembrane helix</keyword>
<reference evidence="2 3" key="1">
    <citation type="submission" date="2015-01" db="EMBL/GenBank/DDBJ databases">
        <title>Genome Sequence of Magnetospirillum magnetotacticum Strain MS-1.</title>
        <authorList>
            <person name="Marinov G.K."/>
            <person name="Smalley M.D."/>
            <person name="DeSalvo G."/>
        </authorList>
    </citation>
    <scope>NUCLEOTIDE SEQUENCE [LARGE SCALE GENOMIC DNA]</scope>
    <source>
        <strain evidence="2 3">MS-1</strain>
    </source>
</reference>
<sequence length="253" mass="27646">MSAPVSDDDLLSYVDGVLAPERVAEVESWLETNPRDAERVRQWREQMDGLHRLFDPVLDETVPDHLSVAAIRRRRSSSWMMPLIRIAAMVLLVLAGGVGGWWLRGGTGSAQAPGAMVAAEALSAHVVFAAEIRHPVEVGAGERAHLVAWLSKRLGSELKVPDLSAAGFSLVGGRLLPAASGPAAQFMYENGDGRRVTLYLRRNPEGSETAFRFAAQGRVEAFYWLDGPLGYALAGDVDRERLMEMAKAVYHQL</sequence>
<name>A0A0C2V0U3_PARME</name>
<protein>
    <submittedName>
        <fullName evidence="2">Transmembrane regulator protein PrtR</fullName>
    </submittedName>
</protein>
<dbReference type="EMBL" id="JXSL01000027">
    <property type="protein sequence ID" value="KIL98686.1"/>
    <property type="molecule type" value="Genomic_DNA"/>
</dbReference>